<dbReference type="OrthoDB" id="539995at2759"/>
<keyword evidence="3" id="KW-1185">Reference proteome</keyword>
<dbReference type="Pfam" id="PF14736">
    <property type="entry name" value="N_Asn_amidohyd"/>
    <property type="match status" value="1"/>
</dbReference>
<dbReference type="PANTHER" id="PTHR12498:SF0">
    <property type="entry name" value="PROTEIN N-TERMINAL ASPARAGINE AMIDOHYDROLASE"/>
    <property type="match status" value="1"/>
</dbReference>
<dbReference type="AlphaFoldDB" id="A0A814WN23"/>
<protein>
    <submittedName>
        <fullName evidence="1">Uncharacterized protein</fullName>
    </submittedName>
</protein>
<dbReference type="Proteomes" id="UP000663832">
    <property type="component" value="Unassembled WGS sequence"/>
</dbReference>
<dbReference type="Proteomes" id="UP000663877">
    <property type="component" value="Unassembled WGS sequence"/>
</dbReference>
<dbReference type="PANTHER" id="PTHR12498">
    <property type="entry name" value="N-TERMINAL ASPARAGINE AMIDOHYDROLASE"/>
    <property type="match status" value="1"/>
</dbReference>
<evidence type="ECO:0000313" key="2">
    <source>
        <dbReference type="EMBL" id="CAF1408821.1"/>
    </source>
</evidence>
<comment type="caution">
    <text evidence="1">The sequence shown here is derived from an EMBL/GenBank/DDBJ whole genome shotgun (WGS) entry which is preliminary data.</text>
</comment>
<dbReference type="EMBL" id="CAJNOI010000240">
    <property type="protein sequence ID" value="CAF1203839.1"/>
    <property type="molecule type" value="Genomic_DNA"/>
</dbReference>
<evidence type="ECO:0000313" key="3">
    <source>
        <dbReference type="Proteomes" id="UP000663832"/>
    </source>
</evidence>
<dbReference type="GO" id="GO:0005634">
    <property type="term" value="C:nucleus"/>
    <property type="evidence" value="ECO:0007669"/>
    <property type="project" value="TreeGrafter"/>
</dbReference>
<evidence type="ECO:0000313" key="4">
    <source>
        <dbReference type="Proteomes" id="UP000663877"/>
    </source>
</evidence>
<organism evidence="1 4">
    <name type="scientific">Adineta steineri</name>
    <dbReference type="NCBI Taxonomy" id="433720"/>
    <lineage>
        <taxon>Eukaryota</taxon>
        <taxon>Metazoa</taxon>
        <taxon>Spiralia</taxon>
        <taxon>Gnathifera</taxon>
        <taxon>Rotifera</taxon>
        <taxon>Eurotatoria</taxon>
        <taxon>Bdelloidea</taxon>
        <taxon>Adinetida</taxon>
        <taxon>Adinetidae</taxon>
        <taxon>Adineta</taxon>
    </lineage>
</organism>
<dbReference type="InterPro" id="IPR026750">
    <property type="entry name" value="NTAN1"/>
</dbReference>
<name>A0A814WN23_9BILA</name>
<proteinExistence type="predicted"/>
<gene>
    <name evidence="1" type="ORF">BJG266_LOCUS27063</name>
    <name evidence="2" type="ORF">QVE165_LOCUS37332</name>
</gene>
<dbReference type="EMBL" id="CAJNOM010000386">
    <property type="protein sequence ID" value="CAF1408821.1"/>
    <property type="molecule type" value="Genomic_DNA"/>
</dbReference>
<accession>A0A814WN23</accession>
<evidence type="ECO:0000313" key="1">
    <source>
        <dbReference type="EMBL" id="CAF1203839.1"/>
    </source>
</evidence>
<sequence length="324" mass="37887">MVLVINEQIYSNTCSLENLAQHKDLIHSSCEFAKTNEYKQSVEDISKTIYVHQREFAVLAKNDPNGFYLIGSDDATTCHILVLDNQYAVGLMHLDGGDTSQSIELMLQEMKQYAPENVNYDVYLVGGFLDSSDRQYSLKLSNEVLNLFSKMPNISFYLKLAAITPYNDHIINNIHYPLIYGICFNVNTKSICKMNFIDYGPAFRLRSVYVSVDNHIAWCIYSSLKGNVTLKEFFIDRNLIRRYYQPLYMYYFSDDQKILSMTSTSPEQERSSYLLHMKKTIVYILKYSKEISEWFDKQTHSIVYYRLNDKWITDNKNIIEDIEI</sequence>
<dbReference type="GO" id="GO:0006511">
    <property type="term" value="P:ubiquitin-dependent protein catabolic process"/>
    <property type="evidence" value="ECO:0007669"/>
    <property type="project" value="TreeGrafter"/>
</dbReference>
<dbReference type="GO" id="GO:0008418">
    <property type="term" value="F:protein-N-terminal asparagine amidohydrolase activity"/>
    <property type="evidence" value="ECO:0007669"/>
    <property type="project" value="InterPro"/>
</dbReference>
<reference evidence="1" key="1">
    <citation type="submission" date="2021-02" db="EMBL/GenBank/DDBJ databases">
        <authorList>
            <person name="Nowell W R."/>
        </authorList>
    </citation>
    <scope>NUCLEOTIDE SEQUENCE</scope>
</reference>